<dbReference type="AlphaFoldDB" id="A0A521BX55"/>
<evidence type="ECO:0000313" key="3">
    <source>
        <dbReference type="EMBL" id="SMO51746.1"/>
    </source>
</evidence>
<feature type="signal peptide" evidence="2">
    <location>
        <begin position="1"/>
        <end position="20"/>
    </location>
</feature>
<dbReference type="Proteomes" id="UP000319014">
    <property type="component" value="Unassembled WGS sequence"/>
</dbReference>
<proteinExistence type="predicted"/>
<keyword evidence="4" id="KW-1185">Reference proteome</keyword>
<evidence type="ECO:0000313" key="4">
    <source>
        <dbReference type="Proteomes" id="UP000319014"/>
    </source>
</evidence>
<name>A0A521BX55_9RHOB</name>
<feature type="region of interest" description="Disordered" evidence="1">
    <location>
        <begin position="36"/>
        <end position="80"/>
    </location>
</feature>
<dbReference type="EMBL" id="FXTK01000003">
    <property type="protein sequence ID" value="SMO51746.1"/>
    <property type="molecule type" value="Genomic_DNA"/>
</dbReference>
<evidence type="ECO:0000256" key="1">
    <source>
        <dbReference type="SAM" id="MobiDB-lite"/>
    </source>
</evidence>
<keyword evidence="2" id="KW-0732">Signal</keyword>
<evidence type="ECO:0000256" key="2">
    <source>
        <dbReference type="SAM" id="SignalP"/>
    </source>
</evidence>
<sequence length="153" mass="16085">MVPMMRLALILALLASPVLADAPLFLLDQTRLPFDLGPGAPQNSPSRQSNSPNAAANSSASAANSSASFSNSPRNPANEKRVIFTSDGEVVGYYVRNDAGTLNLFDLNGKRVLYRPKSGKSLFSGDGRWCGTVADAEAGNFAFGVTRACAGLF</sequence>
<gene>
    <name evidence="3" type="ORF">SAMN06265221_103201</name>
</gene>
<feature type="compositionally biased region" description="Low complexity" evidence="1">
    <location>
        <begin position="40"/>
        <end position="76"/>
    </location>
</feature>
<evidence type="ECO:0008006" key="5">
    <source>
        <dbReference type="Google" id="ProtNLM"/>
    </source>
</evidence>
<protein>
    <recommendedName>
        <fullName evidence="5">Membrane-bound lysozyme-inhibitor of c-type lysozyme</fullName>
    </recommendedName>
</protein>
<accession>A0A521BX55</accession>
<organism evidence="3 4">
    <name type="scientific">Paracoccus laeviglucosivorans</name>
    <dbReference type="NCBI Taxonomy" id="1197861"/>
    <lineage>
        <taxon>Bacteria</taxon>
        <taxon>Pseudomonadati</taxon>
        <taxon>Pseudomonadota</taxon>
        <taxon>Alphaproteobacteria</taxon>
        <taxon>Rhodobacterales</taxon>
        <taxon>Paracoccaceae</taxon>
        <taxon>Paracoccus</taxon>
    </lineage>
</organism>
<reference evidence="3 4" key="1">
    <citation type="submission" date="2017-05" db="EMBL/GenBank/DDBJ databases">
        <authorList>
            <person name="Varghese N."/>
            <person name="Submissions S."/>
        </authorList>
    </citation>
    <scope>NUCLEOTIDE SEQUENCE [LARGE SCALE GENOMIC DNA]</scope>
    <source>
        <strain evidence="3 4">DSM 100094</strain>
    </source>
</reference>
<feature type="chain" id="PRO_5022017250" description="Membrane-bound lysozyme-inhibitor of c-type lysozyme" evidence="2">
    <location>
        <begin position="21"/>
        <end position="153"/>
    </location>
</feature>